<name>A0A0G4J1V6_PLABS</name>
<evidence type="ECO:0000313" key="5">
    <source>
        <dbReference type="Proteomes" id="UP000290189"/>
    </source>
</evidence>
<protein>
    <recommendedName>
        <fullName evidence="6">RING-type domain-containing protein</fullName>
    </recommendedName>
</protein>
<keyword evidence="3" id="KW-0496">Mitochondrion</keyword>
<dbReference type="Proteomes" id="UP000039324">
    <property type="component" value="Unassembled WGS sequence"/>
</dbReference>
<evidence type="ECO:0000313" key="3">
    <source>
        <dbReference type="EMBL" id="SPR01351.1"/>
    </source>
</evidence>
<dbReference type="AlphaFoldDB" id="A0A0G4J1V6"/>
<keyword evidence="1" id="KW-0175">Coiled coil</keyword>
<dbReference type="EMBL" id="OVEO01000017">
    <property type="protein sequence ID" value="SPR01351.1"/>
    <property type="molecule type" value="Genomic_DNA"/>
</dbReference>
<feature type="coiled-coil region" evidence="1">
    <location>
        <begin position="75"/>
        <end position="130"/>
    </location>
</feature>
<evidence type="ECO:0000313" key="2">
    <source>
        <dbReference type="EMBL" id="CEP01324.1"/>
    </source>
</evidence>
<evidence type="ECO:0000256" key="1">
    <source>
        <dbReference type="SAM" id="Coils"/>
    </source>
</evidence>
<organism evidence="2 4">
    <name type="scientific">Plasmodiophora brassicae</name>
    <name type="common">Clubroot disease agent</name>
    <dbReference type="NCBI Taxonomy" id="37360"/>
    <lineage>
        <taxon>Eukaryota</taxon>
        <taxon>Sar</taxon>
        <taxon>Rhizaria</taxon>
        <taxon>Endomyxa</taxon>
        <taxon>Phytomyxea</taxon>
        <taxon>Plasmodiophorida</taxon>
        <taxon>Plasmodiophoridae</taxon>
        <taxon>Plasmodiophora</taxon>
    </lineage>
</organism>
<dbReference type="EMBL" id="CDSF01000112">
    <property type="protein sequence ID" value="CEP01324.1"/>
    <property type="molecule type" value="Genomic_DNA"/>
</dbReference>
<dbReference type="SUPFAM" id="SSF90257">
    <property type="entry name" value="Myosin rod fragments"/>
    <property type="match status" value="1"/>
</dbReference>
<geneLocation type="mitochondrion" evidence="3"/>
<proteinExistence type="predicted"/>
<reference evidence="3 5" key="2">
    <citation type="submission" date="2018-03" db="EMBL/GenBank/DDBJ databases">
        <authorList>
            <person name="Fogelqvist J."/>
        </authorList>
    </citation>
    <scope>NUCLEOTIDE SEQUENCE [LARGE SCALE GENOMIC DNA]</scope>
</reference>
<sequence>MGEYWQPSSAFFGDDDVEGFVPVDQSVFEGQAQFDRVLNLMDADLKSLKGDVAKRSPIADSRYARRMSFGVQPEAAQLRVKLAKAEAEARDANRAVERLSQEAIELRIELQAMQNSVRSLEERCTKQAQQLAILTGKDANLNAIPLSELRKARSRLSQSLRAVGAAIDDRLRSLDTCVICQQHGPSVSLRACRQQHLTVCARCPLLKCPICFDAIDQKISR</sequence>
<evidence type="ECO:0000313" key="4">
    <source>
        <dbReference type="Proteomes" id="UP000039324"/>
    </source>
</evidence>
<gene>
    <name evidence="2" type="ORF">PBRA_001930</name>
    <name evidence="3" type="ORF">PLBR_LOCUS8566</name>
</gene>
<dbReference type="Proteomes" id="UP000290189">
    <property type="component" value="Unassembled WGS sequence"/>
</dbReference>
<evidence type="ECO:0008006" key="6">
    <source>
        <dbReference type="Google" id="ProtNLM"/>
    </source>
</evidence>
<reference evidence="2 4" key="1">
    <citation type="submission" date="2015-02" db="EMBL/GenBank/DDBJ databases">
        <authorList>
            <person name="Chooi Y.-H."/>
        </authorList>
    </citation>
    <scope>NUCLEOTIDE SEQUENCE [LARGE SCALE GENOMIC DNA]</scope>
    <source>
        <strain evidence="2">E3</strain>
    </source>
</reference>
<keyword evidence="4" id="KW-1185">Reference proteome</keyword>
<accession>A0A0G4J1V6</accession>